<dbReference type="Proteomes" id="UP001239213">
    <property type="component" value="Unassembled WGS sequence"/>
</dbReference>
<keyword evidence="2" id="KW-1185">Reference proteome</keyword>
<sequence length="176" mass="19494">MRRRSQGYMLVPSARLFEKRSFAFGCGLFIWTTAGKGSLAAYMVSRPSSCPIPGPRAWPGSGVRTVGFGFYSAFPPRLGAELRFRAYIRKPKGHLIIKEASYQGKEGRTARRKVHGGGIVAWTGDIGAGRKFGGDLARGVESVKLFRISRKSRRVVVYSCVVSIRWTTPFVRAMDD</sequence>
<dbReference type="EMBL" id="MPDP01000118">
    <property type="protein sequence ID" value="KAK1479136.1"/>
    <property type="molecule type" value="Genomic_DNA"/>
</dbReference>
<protein>
    <submittedName>
        <fullName evidence="1">Uncharacterized protein</fullName>
    </submittedName>
</protein>
<reference evidence="1" key="1">
    <citation type="submission" date="2016-11" db="EMBL/GenBank/DDBJ databases">
        <title>The genome sequence of Colletotrichum cuscutae.</title>
        <authorList>
            <person name="Baroncelli R."/>
        </authorList>
    </citation>
    <scope>NUCLEOTIDE SEQUENCE</scope>
    <source>
        <strain evidence="1">IMI 304802</strain>
    </source>
</reference>
<proteinExistence type="predicted"/>
<accession>A0AAI9VDC0</accession>
<organism evidence="1 2">
    <name type="scientific">Colletotrichum cuscutae</name>
    <dbReference type="NCBI Taxonomy" id="1209917"/>
    <lineage>
        <taxon>Eukaryota</taxon>
        <taxon>Fungi</taxon>
        <taxon>Dikarya</taxon>
        <taxon>Ascomycota</taxon>
        <taxon>Pezizomycotina</taxon>
        <taxon>Sordariomycetes</taxon>
        <taxon>Hypocreomycetidae</taxon>
        <taxon>Glomerellales</taxon>
        <taxon>Glomerellaceae</taxon>
        <taxon>Colletotrichum</taxon>
        <taxon>Colletotrichum acutatum species complex</taxon>
    </lineage>
</organism>
<gene>
    <name evidence="1" type="ORF">CCUS01_16383</name>
</gene>
<comment type="caution">
    <text evidence="1">The sequence shown here is derived from an EMBL/GenBank/DDBJ whole genome shotgun (WGS) entry which is preliminary data.</text>
</comment>
<evidence type="ECO:0000313" key="2">
    <source>
        <dbReference type="Proteomes" id="UP001239213"/>
    </source>
</evidence>
<name>A0AAI9VDC0_9PEZI</name>
<evidence type="ECO:0000313" key="1">
    <source>
        <dbReference type="EMBL" id="KAK1479136.1"/>
    </source>
</evidence>
<dbReference type="AlphaFoldDB" id="A0AAI9VDC0"/>